<reference evidence="1" key="1">
    <citation type="submission" date="2021-06" db="EMBL/GenBank/DDBJ databases">
        <authorList>
            <person name="Kallberg Y."/>
            <person name="Tangrot J."/>
            <person name="Rosling A."/>
        </authorList>
    </citation>
    <scope>NUCLEOTIDE SEQUENCE</scope>
    <source>
        <strain evidence="1">MA461A</strain>
    </source>
</reference>
<comment type="caution">
    <text evidence="1">The sequence shown here is derived from an EMBL/GenBank/DDBJ whole genome shotgun (WGS) entry which is preliminary data.</text>
</comment>
<sequence>AIKTYPTGHENNEIEMTLFLPINPNDRDSESQSIFKKDEYYSVREKIIPGSYVRQIRPK</sequence>
<proteinExistence type="predicted"/>
<dbReference type="Proteomes" id="UP000789920">
    <property type="component" value="Unassembled WGS sequence"/>
</dbReference>
<keyword evidence="2" id="KW-1185">Reference proteome</keyword>
<feature type="non-terminal residue" evidence="1">
    <location>
        <position position="1"/>
    </location>
</feature>
<accession>A0ACA9SSM0</accession>
<evidence type="ECO:0000313" key="2">
    <source>
        <dbReference type="Proteomes" id="UP000789920"/>
    </source>
</evidence>
<name>A0ACA9SSM0_9GLOM</name>
<protein>
    <submittedName>
        <fullName evidence="1">16802_t:CDS:1</fullName>
    </submittedName>
</protein>
<organism evidence="1 2">
    <name type="scientific">Racocetra persica</name>
    <dbReference type="NCBI Taxonomy" id="160502"/>
    <lineage>
        <taxon>Eukaryota</taxon>
        <taxon>Fungi</taxon>
        <taxon>Fungi incertae sedis</taxon>
        <taxon>Mucoromycota</taxon>
        <taxon>Glomeromycotina</taxon>
        <taxon>Glomeromycetes</taxon>
        <taxon>Diversisporales</taxon>
        <taxon>Gigasporaceae</taxon>
        <taxon>Racocetra</taxon>
    </lineage>
</organism>
<dbReference type="EMBL" id="CAJVQC010158426">
    <property type="protein sequence ID" value="CAG8847936.1"/>
    <property type="molecule type" value="Genomic_DNA"/>
</dbReference>
<evidence type="ECO:0000313" key="1">
    <source>
        <dbReference type="EMBL" id="CAG8847936.1"/>
    </source>
</evidence>
<feature type="non-terminal residue" evidence="1">
    <location>
        <position position="59"/>
    </location>
</feature>
<gene>
    <name evidence="1" type="ORF">RPERSI_LOCUS34875</name>
</gene>